<dbReference type="STRING" id="44941.A0A397VZB2"/>
<dbReference type="SUPFAM" id="SSF52540">
    <property type="entry name" value="P-loop containing nucleoside triphosphate hydrolases"/>
    <property type="match status" value="1"/>
</dbReference>
<evidence type="ECO:0000313" key="3">
    <source>
        <dbReference type="EMBL" id="RIB27844.1"/>
    </source>
</evidence>
<gene>
    <name evidence="3" type="ORF">C2G38_2323313</name>
</gene>
<keyword evidence="1" id="KW-0175">Coiled coil</keyword>
<dbReference type="Pfam" id="PF25683">
    <property type="entry name" value="URGCP_GTPase"/>
    <property type="match status" value="1"/>
</dbReference>
<sequence>MPDYTKDQIHDLEALIDPKKNIYVCVNHKIKKGIEKRDCIIINTEKLIEDRTLGRVCRMFKKALNFDSVFLFNIDELELRNSLKMVKGIEYPELQELINFVKTKNCQYTKLNIMQLQKTNEKHSYIWQNDDELDELVKLYTNILTLPLDKRRRALAHVEREVSRISIEESSESRNKAISKSIELSQSGLVDKDDKDKESEMIQNEIRNLWKEVDNKSLDLEYFYYVLRQLYKIRISDLNDLNFLKLPELYAELLIGGHTIELLNGDAGNIPEAWFSAICNYVCKRFNNLWVYMIRIIGLQSSGKSTLLNALFEYRFSVSVEHCTKGLFMRLLFLEEDLHNQLGIDAFIAIDIEGLGLLEKIESEKNDRILVTFAIGISNLTIINVLGESMRDLTEMLQIAIVMIARLEKDKIAPDIKMGWSCDNKSNENSDLRSQFLLSIKELENILLYKIQRTTDCEECKKAFNEINKFEKYLKEENNQKLLMECKQTINNYIELNRQSASLKLVHIVEAGFLQKGYSSQFLNTINKTLENIRNTSNRKLSDEEIEQKITETWNLLRNNTLSEYPVKSVEDLIYLEVESIYSNLHADRLAKLVLQKRDIDTIEERLDNLRDFIMGKSQHCYNGIVSDLKNKIEKTLSDFIITKTLPIFKCNAHIYGLLKFKQKLSEYQKKWDEENYPLYILDQKKEEYFNIIRTQLQHESILISEAYIVVDYLLRVIHKKAIKAGELCTKRCSK</sequence>
<reference evidence="3 4" key="1">
    <citation type="submission" date="2018-06" db="EMBL/GenBank/DDBJ databases">
        <title>Comparative genomics reveals the genomic features of Rhizophagus irregularis, R. cerebriforme, R. diaphanum and Gigaspora rosea, and their symbiotic lifestyle signature.</title>
        <authorList>
            <person name="Morin E."/>
            <person name="San Clemente H."/>
            <person name="Chen E.C.H."/>
            <person name="De La Providencia I."/>
            <person name="Hainaut M."/>
            <person name="Kuo A."/>
            <person name="Kohler A."/>
            <person name="Murat C."/>
            <person name="Tang N."/>
            <person name="Roy S."/>
            <person name="Loubradou J."/>
            <person name="Henrissat B."/>
            <person name="Grigoriev I.V."/>
            <person name="Corradi N."/>
            <person name="Roux C."/>
            <person name="Martin F.M."/>
        </authorList>
    </citation>
    <scope>NUCLEOTIDE SEQUENCE [LARGE SCALE GENOMIC DNA]</scope>
    <source>
        <strain evidence="3 4">DAOM 194757</strain>
    </source>
</reference>
<feature type="domain" description="VLIG-type G" evidence="2">
    <location>
        <begin position="288"/>
        <end position="554"/>
    </location>
</feature>
<dbReference type="InterPro" id="IPR027417">
    <property type="entry name" value="P-loop_NTPase"/>
</dbReference>
<evidence type="ECO:0000259" key="2">
    <source>
        <dbReference type="PROSITE" id="PS51717"/>
    </source>
</evidence>
<feature type="coiled-coil region" evidence="1">
    <location>
        <begin position="460"/>
        <end position="499"/>
    </location>
</feature>
<dbReference type="PROSITE" id="PS51717">
    <property type="entry name" value="G_VLIG"/>
    <property type="match status" value="1"/>
</dbReference>
<comment type="caution">
    <text evidence="3">The sequence shown here is derived from an EMBL/GenBank/DDBJ whole genome shotgun (WGS) entry which is preliminary data.</text>
</comment>
<evidence type="ECO:0000313" key="4">
    <source>
        <dbReference type="Proteomes" id="UP000266673"/>
    </source>
</evidence>
<dbReference type="EMBL" id="QKWP01000085">
    <property type="protein sequence ID" value="RIB27844.1"/>
    <property type="molecule type" value="Genomic_DNA"/>
</dbReference>
<proteinExistence type="predicted"/>
<organism evidence="3 4">
    <name type="scientific">Gigaspora rosea</name>
    <dbReference type="NCBI Taxonomy" id="44941"/>
    <lineage>
        <taxon>Eukaryota</taxon>
        <taxon>Fungi</taxon>
        <taxon>Fungi incertae sedis</taxon>
        <taxon>Mucoromycota</taxon>
        <taxon>Glomeromycotina</taxon>
        <taxon>Glomeromycetes</taxon>
        <taxon>Diversisporales</taxon>
        <taxon>Gigasporaceae</taxon>
        <taxon>Gigaspora</taxon>
    </lineage>
</organism>
<accession>A0A397VZB2</accession>
<dbReference type="Gene3D" id="3.40.50.300">
    <property type="entry name" value="P-loop containing nucleotide triphosphate hydrolases"/>
    <property type="match status" value="1"/>
</dbReference>
<dbReference type="PANTHER" id="PTHR22796:SF1">
    <property type="entry name" value="VWFA DOMAIN-CONTAINING PROTEIN"/>
    <property type="match status" value="1"/>
</dbReference>
<protein>
    <recommendedName>
        <fullName evidence="2">VLIG-type G domain-containing protein</fullName>
    </recommendedName>
</protein>
<evidence type="ECO:0000256" key="1">
    <source>
        <dbReference type="SAM" id="Coils"/>
    </source>
</evidence>
<dbReference type="PANTHER" id="PTHR22796">
    <property type="entry name" value="URG4-RELATED"/>
    <property type="match status" value="1"/>
</dbReference>
<name>A0A397VZB2_9GLOM</name>
<dbReference type="Proteomes" id="UP000266673">
    <property type="component" value="Unassembled WGS sequence"/>
</dbReference>
<dbReference type="InterPro" id="IPR030383">
    <property type="entry name" value="G_VLIG_dom"/>
</dbReference>
<keyword evidence="4" id="KW-1185">Reference proteome</keyword>
<dbReference type="AlphaFoldDB" id="A0A397VZB2"/>
<dbReference type="GO" id="GO:0005525">
    <property type="term" value="F:GTP binding"/>
    <property type="evidence" value="ECO:0007669"/>
    <property type="project" value="InterPro"/>
</dbReference>
<dbReference type="OrthoDB" id="1597724at2759"/>